<feature type="compositionally biased region" description="Acidic residues" evidence="5">
    <location>
        <begin position="447"/>
        <end position="480"/>
    </location>
</feature>
<dbReference type="GO" id="GO:0000466">
    <property type="term" value="P:maturation of 5.8S rRNA from tricistronic rRNA transcript (SSU-rRNA, 5.8S rRNA, LSU-rRNA)"/>
    <property type="evidence" value="ECO:0007669"/>
    <property type="project" value="UniProtKB-UniRule"/>
</dbReference>
<dbReference type="GO" id="GO:0003723">
    <property type="term" value="F:RNA binding"/>
    <property type="evidence" value="ECO:0007669"/>
    <property type="project" value="TreeGrafter"/>
</dbReference>
<evidence type="ECO:0000313" key="7">
    <source>
        <dbReference type="EMBL" id="KAK2185942.1"/>
    </source>
</evidence>
<comment type="function">
    <text evidence="4">Required for maturation of ribosomal RNAs and formation of the large ribosomal subunit.</text>
</comment>
<dbReference type="GO" id="GO:0005654">
    <property type="term" value="C:nucleoplasm"/>
    <property type="evidence" value="ECO:0007669"/>
    <property type="project" value="UniProtKB-SubCell"/>
</dbReference>
<dbReference type="Proteomes" id="UP001209878">
    <property type="component" value="Unassembled WGS sequence"/>
</dbReference>
<feature type="region of interest" description="Disordered" evidence="5">
    <location>
        <begin position="427"/>
        <end position="545"/>
    </location>
</feature>
<comment type="caution">
    <text evidence="7">The sequence shown here is derived from an EMBL/GenBank/DDBJ whole genome shotgun (WGS) entry which is preliminary data.</text>
</comment>
<dbReference type="SUPFAM" id="SSF52113">
    <property type="entry name" value="BRCT domain"/>
    <property type="match status" value="1"/>
</dbReference>
<protein>
    <recommendedName>
        <fullName evidence="4">Pescadillo homolog</fullName>
    </recommendedName>
</protein>
<dbReference type="EMBL" id="JAODUO010000217">
    <property type="protein sequence ID" value="KAK2185942.1"/>
    <property type="molecule type" value="Genomic_DNA"/>
</dbReference>
<feature type="compositionally biased region" description="Basic and acidic residues" evidence="5">
    <location>
        <begin position="519"/>
        <end position="540"/>
    </location>
</feature>
<evidence type="ECO:0000259" key="6">
    <source>
        <dbReference type="PROSITE" id="PS50172"/>
    </source>
</evidence>
<dbReference type="CDD" id="cd17709">
    <property type="entry name" value="BRCT_pescadillo_like"/>
    <property type="match status" value="1"/>
</dbReference>
<dbReference type="FunFam" id="3.40.50.10190:FF:000002">
    <property type="entry name" value="Pescadillo homolog"/>
    <property type="match status" value="1"/>
</dbReference>
<dbReference type="PANTHER" id="PTHR12221">
    <property type="entry name" value="PESCADILLO - RELATED"/>
    <property type="match status" value="1"/>
</dbReference>
<dbReference type="PANTHER" id="PTHR12221:SF6">
    <property type="entry name" value="PESCADILLO HOMOLOG"/>
    <property type="match status" value="1"/>
</dbReference>
<evidence type="ECO:0000256" key="5">
    <source>
        <dbReference type="SAM" id="MobiDB-lite"/>
    </source>
</evidence>
<comment type="subcellular location">
    <subcellularLocation>
        <location evidence="4">Nucleus</location>
        <location evidence="4">Nucleolus</location>
    </subcellularLocation>
    <subcellularLocation>
        <location evidence="4">Nucleus</location>
        <location evidence="4">Nucleoplasm</location>
    </subcellularLocation>
</comment>
<dbReference type="Gene3D" id="3.40.50.10190">
    <property type="entry name" value="BRCT domain"/>
    <property type="match status" value="1"/>
</dbReference>
<comment type="similarity">
    <text evidence="4">Belongs to the pescadillo family.</text>
</comment>
<organism evidence="7 8">
    <name type="scientific">Ridgeia piscesae</name>
    <name type="common">Tubeworm</name>
    <dbReference type="NCBI Taxonomy" id="27915"/>
    <lineage>
        <taxon>Eukaryota</taxon>
        <taxon>Metazoa</taxon>
        <taxon>Spiralia</taxon>
        <taxon>Lophotrochozoa</taxon>
        <taxon>Annelida</taxon>
        <taxon>Polychaeta</taxon>
        <taxon>Sedentaria</taxon>
        <taxon>Canalipalpata</taxon>
        <taxon>Sabellida</taxon>
        <taxon>Siboglinidae</taxon>
        <taxon>Ridgeia</taxon>
    </lineage>
</organism>
<dbReference type="AlphaFoldDB" id="A0AAD9UDZ8"/>
<dbReference type="InterPro" id="IPR036420">
    <property type="entry name" value="BRCT_dom_sf"/>
</dbReference>
<evidence type="ECO:0000256" key="2">
    <source>
        <dbReference type="ARBA" id="ARBA00022552"/>
    </source>
</evidence>
<dbReference type="Pfam" id="PF06732">
    <property type="entry name" value="Pescadillo_N"/>
    <property type="match status" value="1"/>
</dbReference>
<evidence type="ECO:0000256" key="3">
    <source>
        <dbReference type="ARBA" id="ARBA00023242"/>
    </source>
</evidence>
<keyword evidence="2 4" id="KW-0698">rRNA processing</keyword>
<dbReference type="HAMAP" id="MF_03028">
    <property type="entry name" value="Pescadillo"/>
    <property type="match status" value="1"/>
</dbReference>
<dbReference type="GO" id="GO:0070545">
    <property type="term" value="C:PeBoW complex"/>
    <property type="evidence" value="ECO:0007669"/>
    <property type="project" value="TreeGrafter"/>
</dbReference>
<dbReference type="InterPro" id="IPR001357">
    <property type="entry name" value="BRCT_dom"/>
</dbReference>
<feature type="domain" description="BRCT" evidence="6">
    <location>
        <begin position="320"/>
        <end position="413"/>
    </location>
</feature>
<dbReference type="PROSITE" id="PS50172">
    <property type="entry name" value="BRCT"/>
    <property type="match status" value="1"/>
</dbReference>
<dbReference type="InterPro" id="IPR010613">
    <property type="entry name" value="PES"/>
</dbReference>
<feature type="compositionally biased region" description="Basic residues" evidence="5">
    <location>
        <begin position="583"/>
        <end position="594"/>
    </location>
</feature>
<feature type="region of interest" description="Disordered" evidence="5">
    <location>
        <begin position="559"/>
        <end position="594"/>
    </location>
</feature>
<dbReference type="SMART" id="SM00292">
    <property type="entry name" value="BRCT"/>
    <property type="match status" value="1"/>
</dbReference>
<dbReference type="GO" id="GO:0000463">
    <property type="term" value="P:maturation of LSU-rRNA from tricistronic rRNA transcript (SSU-rRNA, 5.8S rRNA, LSU-rRNA)"/>
    <property type="evidence" value="ECO:0007669"/>
    <property type="project" value="UniProtKB-UniRule"/>
</dbReference>
<dbReference type="GO" id="GO:0030687">
    <property type="term" value="C:preribosome, large subunit precursor"/>
    <property type="evidence" value="ECO:0007669"/>
    <property type="project" value="UniProtKB-UniRule"/>
</dbReference>
<gene>
    <name evidence="7" type="ORF">NP493_218g02052</name>
</gene>
<name>A0AAD9UDZ8_RIDPI</name>
<keyword evidence="1 4" id="KW-0690">Ribosome biogenesis</keyword>
<keyword evidence="3 4" id="KW-0539">Nucleus</keyword>
<keyword evidence="8" id="KW-1185">Reference proteome</keyword>
<evidence type="ECO:0000256" key="4">
    <source>
        <dbReference type="HAMAP-Rule" id="MF_03028"/>
    </source>
</evidence>
<dbReference type="Pfam" id="PF16589">
    <property type="entry name" value="BRCT_2"/>
    <property type="match status" value="1"/>
</dbReference>
<proteinExistence type="inferred from homology"/>
<dbReference type="GO" id="GO:0043021">
    <property type="term" value="F:ribonucleoprotein complex binding"/>
    <property type="evidence" value="ECO:0007669"/>
    <property type="project" value="UniProtKB-UniRule"/>
</dbReference>
<evidence type="ECO:0000256" key="1">
    <source>
        <dbReference type="ARBA" id="ARBA00022517"/>
    </source>
</evidence>
<accession>A0AAD9UDZ8</accession>
<feature type="compositionally biased region" description="Basic and acidic residues" evidence="5">
    <location>
        <begin position="563"/>
        <end position="582"/>
    </location>
</feature>
<evidence type="ECO:0000313" key="8">
    <source>
        <dbReference type="Proteomes" id="UP001209878"/>
    </source>
</evidence>
<reference evidence="7" key="1">
    <citation type="journal article" date="2023" name="Mol. Biol. Evol.">
        <title>Third-Generation Sequencing Reveals the Adaptive Role of the Epigenome in Three Deep-Sea Polychaetes.</title>
        <authorList>
            <person name="Perez M."/>
            <person name="Aroh O."/>
            <person name="Sun Y."/>
            <person name="Lan Y."/>
            <person name="Juniper S.K."/>
            <person name="Young C.R."/>
            <person name="Angers B."/>
            <person name="Qian P.Y."/>
        </authorList>
    </citation>
    <scope>NUCLEOTIDE SEQUENCE</scope>
    <source>
        <strain evidence="7">R07B-5</strain>
    </source>
</reference>
<sequence>MGNRKRKYESGAATSYVTRNQALKKLQLTLADFRRLCILKGVYPHEPRHRKKVGKGSTLPKTYYFLKDIQFLLHEPIVGKFREFKAFVKKLKKAVAKKEHGDARRIRRNKPKYKLDHIVRERYPSFIDALRDLDDCLSMCFLFATFPQTKKTRFEGIHLCQRITVEFQHYIIASRSLRKVFISVKGIYYQVEVMGQTITWVAPHKLGYQHPTDVDYRIMATFVEFYTTMLGFINFRLYHTLGLHYPPKLALEGLGGKDSDLCSKSELWQERLAALTQVLENVMPKTDDVEDVEMDQFPAGDGDDPDRLEEARVEAEKLKQFQKLFGSLKFFLNREVPRETLSFIIRAFGGQVSWFETVAVGATYDEADETITHQIVDRPNVEKKYLSRYYIQPQWVFDSVNARKLLPVKDYFPDEVLPPHLSPFVEETEGEYVPPEKQKLLSGNTDETAEQSEEEIEEEEEEEDEEDEEEKGESSEEEDTVERLYSQKRRKVDTTQTNGGEGKDKEKGRKGKMAVVRGTAEKDDAEARLRQQQMEERKLAEMMIPKKKKQLYKKIMFGRKRKVQEAKKLKEKRETYDKEQKAQKKAQKKRKTSV</sequence>